<dbReference type="Pfam" id="PF09391">
    <property type="entry name" value="DUF2000"/>
    <property type="match status" value="1"/>
</dbReference>
<evidence type="ECO:0000313" key="1">
    <source>
        <dbReference type="EMBL" id="NPU68767.1"/>
    </source>
</evidence>
<dbReference type="EMBL" id="JABFDN010000012">
    <property type="protein sequence ID" value="NPU68767.1"/>
    <property type="molecule type" value="Genomic_DNA"/>
</dbReference>
<dbReference type="RefSeq" id="WP_172113817.1">
    <property type="nucleotide sequence ID" value="NZ_JABFDN010000012.1"/>
</dbReference>
<sequence>MQFDTKIALIIRNDLEAWQKLNVAAFLSSGIAAAYPECIGAPYEDGSATSYHALIGQPILIYGAPDRAALARALDRALSRDVKPALYTEDMFKTTHDDANREVVRAVARADLNLVGLAFRAERKVVDKVIDGLKFHA</sequence>
<reference evidence="1" key="1">
    <citation type="submission" date="2020-05" db="EMBL/GenBank/DDBJ databases">
        <title>Nod-independent and nitrogen-fixing Bradyrhizobium aeschynomene sp. nov. isolated from nodules of Aeschynomene indica.</title>
        <authorList>
            <person name="Zhang Z."/>
        </authorList>
    </citation>
    <scope>NUCLEOTIDE SEQUENCE</scope>
    <source>
        <strain evidence="1">83012</strain>
    </source>
</reference>
<comment type="caution">
    <text evidence="1">The sequence shown here is derived from an EMBL/GenBank/DDBJ whole genome shotgun (WGS) entry which is preliminary data.</text>
</comment>
<keyword evidence="2" id="KW-1185">Reference proteome</keyword>
<gene>
    <name evidence="1" type="ORF">HL667_27450</name>
</gene>
<dbReference type="Gene3D" id="3.40.1490.10">
    <property type="entry name" value="Bit1"/>
    <property type="match status" value="1"/>
</dbReference>
<protein>
    <submittedName>
        <fullName evidence="1">DUF2000 family protein</fullName>
    </submittedName>
</protein>
<name>A0ABX2CNC5_9BRAD</name>
<dbReference type="SUPFAM" id="SSF102462">
    <property type="entry name" value="Peptidyl-tRNA hydrolase II"/>
    <property type="match status" value="1"/>
</dbReference>
<dbReference type="Proteomes" id="UP000886476">
    <property type="component" value="Unassembled WGS sequence"/>
</dbReference>
<organism evidence="1 2">
    <name type="scientific">Bradyrhizobium aeschynomenes</name>
    <dbReference type="NCBI Taxonomy" id="2734909"/>
    <lineage>
        <taxon>Bacteria</taxon>
        <taxon>Pseudomonadati</taxon>
        <taxon>Pseudomonadota</taxon>
        <taxon>Alphaproteobacteria</taxon>
        <taxon>Hyphomicrobiales</taxon>
        <taxon>Nitrobacteraceae</taxon>
        <taxon>Bradyrhizobium</taxon>
    </lineage>
</organism>
<proteinExistence type="predicted"/>
<dbReference type="InterPro" id="IPR018988">
    <property type="entry name" value="DUF2000"/>
</dbReference>
<accession>A0ABX2CNC5</accession>
<dbReference type="InterPro" id="IPR023476">
    <property type="entry name" value="Pep_tRNA_hydro_II_dom_sf"/>
</dbReference>
<evidence type="ECO:0000313" key="2">
    <source>
        <dbReference type="Proteomes" id="UP000886476"/>
    </source>
</evidence>